<protein>
    <submittedName>
        <fullName evidence="2">Uncharacterized protein</fullName>
    </submittedName>
</protein>
<reference evidence="4" key="3">
    <citation type="journal article" date="2005" name="Nature">
        <title>The map-based sequence of the rice genome.</title>
        <authorList>
            <consortium name="International rice genome sequencing project (IRGSP)"/>
            <person name="Matsumoto T."/>
            <person name="Wu J."/>
            <person name="Kanamori H."/>
            <person name="Katayose Y."/>
            <person name="Fujisawa M."/>
            <person name="Namiki N."/>
            <person name="Mizuno H."/>
            <person name="Yamamoto K."/>
            <person name="Antonio B.A."/>
            <person name="Baba T."/>
            <person name="Sakata K."/>
            <person name="Nagamura Y."/>
            <person name="Aoki H."/>
            <person name="Arikawa K."/>
            <person name="Arita K."/>
            <person name="Bito T."/>
            <person name="Chiden Y."/>
            <person name="Fujitsuka N."/>
            <person name="Fukunaka R."/>
            <person name="Hamada M."/>
            <person name="Harada C."/>
            <person name="Hayashi A."/>
            <person name="Hijishita S."/>
            <person name="Honda M."/>
            <person name="Hosokawa S."/>
            <person name="Ichikawa Y."/>
            <person name="Idonuma A."/>
            <person name="Iijima M."/>
            <person name="Ikeda M."/>
            <person name="Ikeno M."/>
            <person name="Ito K."/>
            <person name="Ito S."/>
            <person name="Ito T."/>
            <person name="Ito Y."/>
            <person name="Ito Y."/>
            <person name="Iwabuchi A."/>
            <person name="Kamiya K."/>
            <person name="Karasawa W."/>
            <person name="Kurita K."/>
            <person name="Katagiri S."/>
            <person name="Kikuta A."/>
            <person name="Kobayashi H."/>
            <person name="Kobayashi N."/>
            <person name="Machita K."/>
            <person name="Maehara T."/>
            <person name="Masukawa M."/>
            <person name="Mizubayashi T."/>
            <person name="Mukai Y."/>
            <person name="Nagasaki H."/>
            <person name="Nagata Y."/>
            <person name="Naito S."/>
            <person name="Nakashima M."/>
            <person name="Nakama Y."/>
            <person name="Nakamichi Y."/>
            <person name="Nakamura M."/>
            <person name="Meguro A."/>
            <person name="Negishi M."/>
            <person name="Ohta I."/>
            <person name="Ohta T."/>
            <person name="Okamoto M."/>
            <person name="Ono N."/>
            <person name="Saji S."/>
            <person name="Sakaguchi M."/>
            <person name="Sakai K."/>
            <person name="Shibata M."/>
            <person name="Shimokawa T."/>
            <person name="Song J."/>
            <person name="Takazaki Y."/>
            <person name="Terasawa K."/>
            <person name="Tsugane M."/>
            <person name="Tsuji K."/>
            <person name="Ueda S."/>
            <person name="Waki K."/>
            <person name="Yamagata H."/>
            <person name="Yamamoto M."/>
            <person name="Yamamoto S."/>
            <person name="Yamane H."/>
            <person name="Yoshiki S."/>
            <person name="Yoshihara R."/>
            <person name="Yukawa K."/>
            <person name="Zhong H."/>
            <person name="Yano M."/>
            <person name="Yuan Q."/>
            <person name="Ouyang S."/>
            <person name="Liu J."/>
            <person name="Jones K.M."/>
            <person name="Gansberger K."/>
            <person name="Moffat K."/>
            <person name="Hill J."/>
            <person name="Bera J."/>
            <person name="Fadrosh D."/>
            <person name="Jin S."/>
            <person name="Johri S."/>
            <person name="Kim M."/>
            <person name="Overton L."/>
            <person name="Reardon M."/>
            <person name="Tsitrin T."/>
            <person name="Vuong H."/>
            <person name="Weaver B."/>
            <person name="Ciecko A."/>
            <person name="Tallon L."/>
            <person name="Jackson J."/>
            <person name="Pai G."/>
            <person name="Aken S.V."/>
            <person name="Utterback T."/>
            <person name="Reidmuller S."/>
            <person name="Feldblyum T."/>
            <person name="Hsiao J."/>
            <person name="Zismann V."/>
            <person name="Iobst S."/>
            <person name="de Vazeille A.R."/>
            <person name="Buell C.R."/>
            <person name="Ying K."/>
            <person name="Li Y."/>
            <person name="Lu T."/>
            <person name="Huang Y."/>
            <person name="Zhao Q."/>
            <person name="Feng Q."/>
            <person name="Zhang L."/>
            <person name="Zhu J."/>
            <person name="Weng Q."/>
            <person name="Mu J."/>
            <person name="Lu Y."/>
            <person name="Fan D."/>
            <person name="Liu Y."/>
            <person name="Guan J."/>
            <person name="Zhang Y."/>
            <person name="Yu S."/>
            <person name="Liu X."/>
            <person name="Zhang Y."/>
            <person name="Hong G."/>
            <person name="Han B."/>
            <person name="Choisne N."/>
            <person name="Demange N."/>
            <person name="Orjeda G."/>
            <person name="Samain S."/>
            <person name="Cattolico L."/>
            <person name="Pelletier E."/>
            <person name="Couloux A."/>
            <person name="Segurens B."/>
            <person name="Wincker P."/>
            <person name="D'Hont A."/>
            <person name="Scarpelli C."/>
            <person name="Weissenbach J."/>
            <person name="Salanoubat M."/>
            <person name="Quetier F."/>
            <person name="Yu Y."/>
            <person name="Kim H.R."/>
            <person name="Rambo T."/>
            <person name="Currie J."/>
            <person name="Collura K."/>
            <person name="Luo M."/>
            <person name="Yang T."/>
            <person name="Ammiraju J.S.S."/>
            <person name="Engler F."/>
            <person name="Soderlund C."/>
            <person name="Wing R.A."/>
            <person name="Palmer L.E."/>
            <person name="de la Bastide M."/>
            <person name="Spiegel L."/>
            <person name="Nascimento L."/>
            <person name="Zutavern T."/>
            <person name="O'Shaughnessy A."/>
            <person name="Dike S."/>
            <person name="Dedhia N."/>
            <person name="Preston R."/>
            <person name="Balija V."/>
            <person name="McCombie W.R."/>
            <person name="Chow T."/>
            <person name="Chen H."/>
            <person name="Chung M."/>
            <person name="Chen C."/>
            <person name="Shaw J."/>
            <person name="Wu H."/>
            <person name="Hsiao K."/>
            <person name="Chao Y."/>
            <person name="Chu M."/>
            <person name="Cheng C."/>
            <person name="Hour A."/>
            <person name="Lee P."/>
            <person name="Lin S."/>
            <person name="Lin Y."/>
            <person name="Liou J."/>
            <person name="Liu S."/>
            <person name="Hsing Y."/>
            <person name="Raghuvanshi S."/>
            <person name="Mohanty A."/>
            <person name="Bharti A.K."/>
            <person name="Gaur A."/>
            <person name="Gupta V."/>
            <person name="Kumar D."/>
            <person name="Ravi V."/>
            <person name="Vij S."/>
            <person name="Kapur A."/>
            <person name="Khurana P."/>
            <person name="Khurana P."/>
            <person name="Khurana J.P."/>
            <person name="Tyagi A.K."/>
            <person name="Gaikwad K."/>
            <person name="Singh A."/>
            <person name="Dalal V."/>
            <person name="Srivastava S."/>
            <person name="Dixit A."/>
            <person name="Pal A.K."/>
            <person name="Ghazi I.A."/>
            <person name="Yadav M."/>
            <person name="Pandit A."/>
            <person name="Bhargava A."/>
            <person name="Sureshbabu K."/>
            <person name="Batra K."/>
            <person name="Sharma T.R."/>
            <person name="Mohapatra T."/>
            <person name="Singh N.K."/>
            <person name="Messing J."/>
            <person name="Nelson A.B."/>
            <person name="Fuks G."/>
            <person name="Kavchok S."/>
            <person name="Keizer G."/>
            <person name="Linton E."/>
            <person name="Llaca V."/>
            <person name="Song R."/>
            <person name="Tanyolac B."/>
            <person name="Young S."/>
            <person name="Ho-Il K."/>
            <person name="Hahn J.H."/>
            <person name="Sangsakoo G."/>
            <person name="Vanavichit A."/>
            <person name="de Mattos Luiz.A.T."/>
            <person name="Zimmer P.D."/>
            <person name="Malone G."/>
            <person name="Dellagostin O."/>
            <person name="de Oliveira A.C."/>
            <person name="Bevan M."/>
            <person name="Bancroft I."/>
            <person name="Minx P."/>
            <person name="Cordum H."/>
            <person name="Wilson R."/>
            <person name="Cheng Z."/>
            <person name="Jin W."/>
            <person name="Jiang J."/>
            <person name="Leong S.A."/>
            <person name="Iwama H."/>
            <person name="Gojobori T."/>
            <person name="Itoh T."/>
            <person name="Niimura Y."/>
            <person name="Fujii Y."/>
            <person name="Habara T."/>
            <person name="Sakai H."/>
            <person name="Sato Y."/>
            <person name="Wilson G."/>
            <person name="Kumar K."/>
            <person name="McCouch S."/>
            <person name="Juretic N."/>
            <person name="Hoen D."/>
            <person name="Wright S."/>
            <person name="Bruskiewich R."/>
            <person name="Bureau T."/>
            <person name="Miyao A."/>
            <person name="Hirochika H."/>
            <person name="Nishikawa T."/>
            <person name="Kadowaki K."/>
            <person name="Sugiura M."/>
            <person name="Burr B."/>
            <person name="Sasaki T."/>
        </authorList>
    </citation>
    <scope>NUCLEOTIDE SEQUENCE [LARGE SCALE GENOMIC DNA]</scope>
    <source>
        <strain evidence="4">cv. Nipponbare</strain>
    </source>
</reference>
<dbReference type="EMBL" id="AP004182">
    <property type="protein sequence ID" value="BAD30476.1"/>
    <property type="molecule type" value="Genomic_DNA"/>
</dbReference>
<reference evidence="3" key="1">
    <citation type="submission" date="2001-09" db="EMBL/GenBank/DDBJ databases">
        <title>Oryza sativa nipponbare(GA3) genomic DNA, chromosome 7, BAC clone:OJ1199_H01.</title>
        <authorList>
            <person name="Sasaki T."/>
            <person name="Matsumoto T."/>
            <person name="Yamamoto K."/>
        </authorList>
    </citation>
    <scope>NUCLEOTIDE SEQUENCE</scope>
</reference>
<organism evidence="2 4">
    <name type="scientific">Oryza sativa subsp. japonica</name>
    <name type="common">Rice</name>
    <dbReference type="NCBI Taxonomy" id="39947"/>
    <lineage>
        <taxon>Eukaryota</taxon>
        <taxon>Viridiplantae</taxon>
        <taxon>Streptophyta</taxon>
        <taxon>Embryophyta</taxon>
        <taxon>Tracheophyta</taxon>
        <taxon>Spermatophyta</taxon>
        <taxon>Magnoliopsida</taxon>
        <taxon>Liliopsida</taxon>
        <taxon>Poales</taxon>
        <taxon>Poaceae</taxon>
        <taxon>BOP clade</taxon>
        <taxon>Oryzoideae</taxon>
        <taxon>Oryzeae</taxon>
        <taxon>Oryzinae</taxon>
        <taxon>Oryza</taxon>
        <taxon>Oryza sativa</taxon>
    </lineage>
</organism>
<dbReference type="EMBL" id="AP004276">
    <property type="protein sequence ID" value="BAC79807.1"/>
    <property type="molecule type" value="Genomic_DNA"/>
</dbReference>
<dbReference type="AlphaFoldDB" id="Q7XIB1"/>
<dbReference type="Proteomes" id="UP000000763">
    <property type="component" value="Chromosome 7"/>
</dbReference>
<evidence type="ECO:0000313" key="3">
    <source>
        <dbReference type="EMBL" id="BAD30476.1"/>
    </source>
</evidence>
<reference evidence="2" key="2">
    <citation type="submission" date="2001-10" db="EMBL/GenBank/DDBJ databases">
        <title>Oryza sativa nipponbare(GA3) genomic DNA, chromosome 7, PAC clone:P0453G03.</title>
        <authorList>
            <person name="Sasaki T."/>
            <person name="Matsumoto T."/>
            <person name="Yamamoto K."/>
        </authorList>
    </citation>
    <scope>NUCLEOTIDE SEQUENCE</scope>
</reference>
<accession>Q7XIB1</accession>
<feature type="region of interest" description="Disordered" evidence="1">
    <location>
        <begin position="86"/>
        <end position="118"/>
    </location>
</feature>
<evidence type="ECO:0000313" key="4">
    <source>
        <dbReference type="Proteomes" id="UP000000763"/>
    </source>
</evidence>
<evidence type="ECO:0000313" key="2">
    <source>
        <dbReference type="EMBL" id="BAC79807.1"/>
    </source>
</evidence>
<evidence type="ECO:0000256" key="1">
    <source>
        <dbReference type="SAM" id="MobiDB-lite"/>
    </source>
</evidence>
<name>Q7XIB1_ORYSJ</name>
<reference evidence="4" key="4">
    <citation type="journal article" date="2008" name="Nucleic Acids Res.">
        <title>The rice annotation project database (RAP-DB): 2008 update.</title>
        <authorList>
            <consortium name="The rice annotation project (RAP)"/>
        </authorList>
    </citation>
    <scope>GENOME REANNOTATION</scope>
    <source>
        <strain evidence="4">cv. Nipponbare</strain>
    </source>
</reference>
<sequence length="118" mass="13185">MDEKLHFKKLKNGEWGGITCLLARDSSPGLHVRRWKLVGVQDDDSTRVIWRRGRGMGAAGVGEEGIPRAYLMEVLGRRLGETGWSTASAKGTCNRDAAGWRRPAAGEQRRRRVAIRSR</sequence>
<feature type="compositionally biased region" description="Basic residues" evidence="1">
    <location>
        <begin position="109"/>
        <end position="118"/>
    </location>
</feature>
<gene>
    <name evidence="3" type="primary">OJ1199_H01.119</name>
    <name evidence="2" type="ORF">P0453G03.2</name>
</gene>
<proteinExistence type="predicted"/>